<dbReference type="Proteomes" id="UP000000768">
    <property type="component" value="Chromosome 1"/>
</dbReference>
<organism evidence="1 2">
    <name type="scientific">Sorghum bicolor</name>
    <name type="common">Sorghum</name>
    <name type="synonym">Sorghum vulgare</name>
    <dbReference type="NCBI Taxonomy" id="4558"/>
    <lineage>
        <taxon>Eukaryota</taxon>
        <taxon>Viridiplantae</taxon>
        <taxon>Streptophyta</taxon>
        <taxon>Embryophyta</taxon>
        <taxon>Tracheophyta</taxon>
        <taxon>Spermatophyta</taxon>
        <taxon>Magnoliopsida</taxon>
        <taxon>Liliopsida</taxon>
        <taxon>Poales</taxon>
        <taxon>Poaceae</taxon>
        <taxon>PACMAD clade</taxon>
        <taxon>Panicoideae</taxon>
        <taxon>Andropogonodae</taxon>
        <taxon>Andropogoneae</taxon>
        <taxon>Sorghinae</taxon>
        <taxon>Sorghum</taxon>
    </lineage>
</organism>
<proteinExistence type="predicted"/>
<name>A0A1Z5S5M4_SORBI</name>
<dbReference type="EMBL" id="CM000760">
    <property type="protein sequence ID" value="OQU91230.1"/>
    <property type="molecule type" value="Genomic_DNA"/>
</dbReference>
<evidence type="ECO:0000313" key="2">
    <source>
        <dbReference type="Proteomes" id="UP000000768"/>
    </source>
</evidence>
<reference evidence="1" key="1">
    <citation type="journal article" date="2009" name="Nature">
        <title>The Sorghum bicolor genome and the diversification of grasses.</title>
        <authorList>
            <person name="Paterson A.H."/>
            <person name="Bowers J.E."/>
            <person name="Bruggmann R."/>
            <person name="Dubchak I."/>
            <person name="Grimwood J."/>
            <person name="Gundlach H."/>
            <person name="Haberer G."/>
            <person name="Hellsten U."/>
            <person name="Mitros T."/>
            <person name="Poliakov A."/>
            <person name="Schmutz J."/>
            <person name="Spannagl M."/>
            <person name="Tang H."/>
            <person name="Wang X."/>
            <person name="Wicker T."/>
            <person name="Bharti A.K."/>
            <person name="Chapman J."/>
            <person name="Feltus F.A."/>
            <person name="Gowik U."/>
            <person name="Grigoriev I.V."/>
            <person name="Lyons E."/>
            <person name="Maher C.A."/>
            <person name="Martis M."/>
            <person name="Narechania A."/>
            <person name="Otillar R.P."/>
            <person name="Penning B.W."/>
            <person name="Salamov A.A."/>
            <person name="Wang Y."/>
            <person name="Zhang L."/>
            <person name="Carpita N.C."/>
            <person name="Freeling M."/>
            <person name="Gingle A.R."/>
            <person name="Hash C.T."/>
            <person name="Keller B."/>
            <person name="Klein P."/>
            <person name="Kresovich S."/>
            <person name="McCann M.C."/>
            <person name="Ming R."/>
            <person name="Peterson D.G."/>
            <person name="Mehboob-ur-Rahman"/>
            <person name="Ware D."/>
            <person name="Westhoff P."/>
            <person name="Mayer K.F."/>
            <person name="Messing J."/>
            <person name="Rokhsar D.S."/>
        </authorList>
    </citation>
    <scope>NUCLEOTIDE SEQUENCE [LARGE SCALE GENOMIC DNA]</scope>
</reference>
<reference evidence="1" key="2">
    <citation type="submission" date="2017-02" db="EMBL/GenBank/DDBJ databases">
        <title>WGS assembly of Sorghum bicolor.</title>
        <authorList>
            <person name="Paterson A."/>
            <person name="Mullet J."/>
            <person name="Bowers J."/>
            <person name="Bruggmann R."/>
            <person name="Dubchak I."/>
            <person name="Grimwood J."/>
            <person name="Gundlach H."/>
            <person name="Haberer G."/>
            <person name="Hellsten U."/>
            <person name="Mitros T."/>
            <person name="Poliakov A."/>
            <person name="Schmutz J."/>
            <person name="Spannagl M."/>
            <person name="Tang H."/>
            <person name="Wang X."/>
            <person name="Wicker T."/>
            <person name="Bharti A."/>
            <person name="Chapman J."/>
            <person name="Feltus F."/>
            <person name="Gowik U."/>
            <person name="Grigoriev I."/>
            <person name="Lyons E."/>
            <person name="Maher C."/>
            <person name="Martis M."/>
            <person name="Narechania A."/>
            <person name="Otillar R."/>
            <person name="Penning B."/>
            <person name="Salamov A."/>
            <person name="Wang Y."/>
            <person name="Zhang L."/>
            <person name="Carpita N."/>
            <person name="Freeling M."/>
            <person name="Gingle A."/>
            <person name="Hash C."/>
            <person name="Keller B."/>
            <person name="Klein P."/>
            <person name="Kresovich S."/>
            <person name="Mccann M."/>
            <person name="Ming R."/>
            <person name="Peterson D."/>
            <person name="Rahman M."/>
            <person name="Ware D."/>
            <person name="Westhoff P."/>
            <person name="Mayer K."/>
            <person name="Messing J."/>
            <person name="Sims D."/>
            <person name="Jenkins J."/>
            <person name="Shu S."/>
            <person name="Rokhsar D."/>
        </authorList>
    </citation>
    <scope>NUCLEOTIDE SEQUENCE</scope>
</reference>
<evidence type="ECO:0000313" key="1">
    <source>
        <dbReference type="EMBL" id="OQU91230.1"/>
    </source>
</evidence>
<keyword evidence="2" id="KW-1185">Reference proteome</keyword>
<dbReference type="InParanoid" id="A0A1Z5S5M4"/>
<protein>
    <submittedName>
        <fullName evidence="1">Uncharacterized protein</fullName>
    </submittedName>
</protein>
<sequence length="139" mass="15226">MGHQHAEICCSSDRSRACDVFGRARKLQHATACIQLQATNACMWGSVFVRERAVCHVSELLSGKGKTAARRTTAVFRSQDFSGAAGKGGLLWAFDNTEIMNVVAEAHMVMVMLVLLRTSHRRMRGCSAAFIVGVIRDRA</sequence>
<dbReference type="AlphaFoldDB" id="A0A1Z5S5M4"/>
<accession>A0A1Z5S5M4</accession>
<gene>
    <name evidence="1" type="ORF">SORBI_3001G144150</name>
</gene>
<dbReference type="Gramene" id="OQU91230">
    <property type="protein sequence ID" value="OQU91230"/>
    <property type="gene ID" value="SORBI_3001G144150"/>
</dbReference>